<dbReference type="HOGENOM" id="CLU_515872_0_0_1"/>
<dbReference type="Proteomes" id="UP000006753">
    <property type="component" value="Unassembled WGS sequence"/>
</dbReference>
<feature type="region of interest" description="Disordered" evidence="1">
    <location>
        <begin position="17"/>
        <end position="47"/>
    </location>
</feature>
<protein>
    <submittedName>
        <fullName evidence="2">Uncharacterized protein</fullName>
    </submittedName>
</protein>
<gene>
    <name evidence="2" type="ORF">MBM_02329</name>
</gene>
<feature type="region of interest" description="Disordered" evidence="1">
    <location>
        <begin position="201"/>
        <end position="231"/>
    </location>
</feature>
<feature type="compositionally biased region" description="Basic and acidic residues" evidence="1">
    <location>
        <begin position="484"/>
        <end position="494"/>
    </location>
</feature>
<feature type="compositionally biased region" description="Polar residues" evidence="1">
    <location>
        <begin position="216"/>
        <end position="228"/>
    </location>
</feature>
<dbReference type="OrthoDB" id="3550832at2759"/>
<organism evidence="2 3">
    <name type="scientific">Marssonina brunnea f. sp. multigermtubi (strain MB_m1)</name>
    <name type="common">Marssonina leaf spot fungus</name>
    <dbReference type="NCBI Taxonomy" id="1072389"/>
    <lineage>
        <taxon>Eukaryota</taxon>
        <taxon>Fungi</taxon>
        <taxon>Dikarya</taxon>
        <taxon>Ascomycota</taxon>
        <taxon>Pezizomycotina</taxon>
        <taxon>Leotiomycetes</taxon>
        <taxon>Helotiales</taxon>
        <taxon>Drepanopezizaceae</taxon>
        <taxon>Drepanopeziza</taxon>
    </lineage>
</organism>
<dbReference type="EMBL" id="JH921431">
    <property type="protein sequence ID" value="EKD19092.1"/>
    <property type="molecule type" value="Genomic_DNA"/>
</dbReference>
<reference evidence="2 3" key="1">
    <citation type="journal article" date="2012" name="BMC Genomics">
        <title>Sequencing the genome of Marssonina brunnea reveals fungus-poplar co-evolution.</title>
        <authorList>
            <person name="Zhu S."/>
            <person name="Cao Y.-Z."/>
            <person name="Jiang C."/>
            <person name="Tan B.-Y."/>
            <person name="Wang Z."/>
            <person name="Feng S."/>
            <person name="Zhang L."/>
            <person name="Su X.-H."/>
            <person name="Brejova B."/>
            <person name="Vinar T."/>
            <person name="Xu M."/>
            <person name="Wang M.-X."/>
            <person name="Zhang S.-G."/>
            <person name="Huang M.-R."/>
            <person name="Wu R."/>
            <person name="Zhou Y."/>
        </authorList>
    </citation>
    <scope>NUCLEOTIDE SEQUENCE [LARGE SCALE GENOMIC DNA]</scope>
    <source>
        <strain evidence="2 3">MB_m1</strain>
    </source>
</reference>
<evidence type="ECO:0000313" key="3">
    <source>
        <dbReference type="Proteomes" id="UP000006753"/>
    </source>
</evidence>
<evidence type="ECO:0000313" key="2">
    <source>
        <dbReference type="EMBL" id="EKD19092.1"/>
    </source>
</evidence>
<proteinExistence type="predicted"/>
<feature type="compositionally biased region" description="Basic and acidic residues" evidence="1">
    <location>
        <begin position="201"/>
        <end position="215"/>
    </location>
</feature>
<evidence type="ECO:0000256" key="1">
    <source>
        <dbReference type="SAM" id="MobiDB-lite"/>
    </source>
</evidence>
<dbReference type="KEGG" id="mbe:MBM_02329"/>
<dbReference type="InParanoid" id="K1X282"/>
<dbReference type="GeneID" id="18758264"/>
<keyword evidence="3" id="KW-1185">Reference proteome</keyword>
<dbReference type="AlphaFoldDB" id="K1X282"/>
<feature type="region of interest" description="Disordered" evidence="1">
    <location>
        <begin position="459"/>
        <end position="521"/>
    </location>
</feature>
<feature type="compositionally biased region" description="Low complexity" evidence="1">
    <location>
        <begin position="459"/>
        <end position="479"/>
    </location>
</feature>
<accession>K1X282</accession>
<name>K1X282_MARBU</name>
<sequence length="528" mass="61043">MPDSEVSPLCCCAVSSTPKKEHPVTGLASTKTRDKAAGEQGQPGQYIGPATMSIVSVRQRRSLPDHSRTTYIQRCDSTDVPRRYHHLLYSISRHNISREKKNKTLYKDWRKTKPTRQRRRRTAMCVTITEYSCSHRVPSTKPCFEYRKQHEQYQKAKRSQGLFRCFLSTSLKEPRCRAPPGREAVYGRVCEACARSILQGEREKQRREERARKESNLNTKQQQNQIAQDSRRLEMTVKETWRCEQCVQERRTPSRRIRAANGGCCCARGLEELTNMRQERENRKRNAKGKGKGNRYPQRPAEPQSYTHYQRPGAPRPAHIPRKKERTAELQYVTSTEFIRGAATRAADQYGWSRLQKRDSEFLEPELVEAYVNMPGVDPRVIGQGPRVPVGHLVQPSIDWERWNRMHQGNHGRFPSDMPQGATPITPLNIRKARNARPSQISRKPVPCRKWSSSEELLVSSHESPSRPLSPCSPLSPASRSKHPGREVRKEMENLNHQIGDLMNSWNADAPPSPQSWHQHQDWYEIRY</sequence>
<feature type="region of interest" description="Disordered" evidence="1">
    <location>
        <begin position="277"/>
        <end position="319"/>
    </location>
</feature>